<comment type="caution">
    <text evidence="1">The sequence shown here is derived from an EMBL/GenBank/DDBJ whole genome shotgun (WGS) entry which is preliminary data.</text>
</comment>
<dbReference type="AlphaFoldDB" id="A0A3E0E4I4"/>
<proteinExistence type="predicted"/>
<evidence type="ECO:0000313" key="2">
    <source>
        <dbReference type="Proteomes" id="UP000256405"/>
    </source>
</evidence>
<organism evidence="1 2">
    <name type="scientific">Algoriphagus antarcticus</name>
    <dbReference type="NCBI Taxonomy" id="238540"/>
    <lineage>
        <taxon>Bacteria</taxon>
        <taxon>Pseudomonadati</taxon>
        <taxon>Bacteroidota</taxon>
        <taxon>Cytophagia</taxon>
        <taxon>Cytophagales</taxon>
        <taxon>Cyclobacteriaceae</taxon>
        <taxon>Algoriphagus</taxon>
    </lineage>
</organism>
<keyword evidence="2" id="KW-1185">Reference proteome</keyword>
<name>A0A3E0E4I4_9BACT</name>
<gene>
    <name evidence="1" type="ORF">C8N25_10251</name>
</gene>
<dbReference type="EMBL" id="QUNF01000002">
    <property type="protein sequence ID" value="REG92653.1"/>
    <property type="molecule type" value="Genomic_DNA"/>
</dbReference>
<sequence length="81" mass="9852">MDKFIEIRIAQGFRTIDFEIGLAIQFVKPFFGFDRSERRVFRRGLGELSCFSGNWIVYHIVNWNYTYYSSFSSRQKRYKNF</sequence>
<evidence type="ECO:0000313" key="1">
    <source>
        <dbReference type="EMBL" id="REG92653.1"/>
    </source>
</evidence>
<accession>A0A3E0E4I4</accession>
<protein>
    <submittedName>
        <fullName evidence="1">Uncharacterized protein</fullName>
    </submittedName>
</protein>
<dbReference type="Proteomes" id="UP000256405">
    <property type="component" value="Unassembled WGS sequence"/>
</dbReference>
<reference evidence="1 2" key="1">
    <citation type="submission" date="2018-08" db="EMBL/GenBank/DDBJ databases">
        <title>Genomic Encyclopedia of Archaeal and Bacterial Type Strains, Phase II (KMG-II): from individual species to whole genera.</title>
        <authorList>
            <person name="Goeker M."/>
        </authorList>
    </citation>
    <scope>NUCLEOTIDE SEQUENCE [LARGE SCALE GENOMIC DNA]</scope>
    <source>
        <strain evidence="1 2">DSM 15986</strain>
    </source>
</reference>